<gene>
    <name evidence="1" type="ORF">ACFQ3N_05145</name>
</gene>
<reference evidence="2" key="1">
    <citation type="journal article" date="2019" name="Int. J. Syst. Evol. Microbiol.">
        <title>The Global Catalogue of Microorganisms (GCM) 10K type strain sequencing project: providing services to taxonomists for standard genome sequencing and annotation.</title>
        <authorList>
            <consortium name="The Broad Institute Genomics Platform"/>
            <consortium name="The Broad Institute Genome Sequencing Center for Infectious Disease"/>
            <person name="Wu L."/>
            <person name="Ma J."/>
        </authorList>
    </citation>
    <scope>NUCLEOTIDE SEQUENCE [LARGE SCALE GENOMIC DNA]</scope>
    <source>
        <strain evidence="2">CCUG 56754</strain>
    </source>
</reference>
<comment type="caution">
    <text evidence="1">The sequence shown here is derived from an EMBL/GenBank/DDBJ whole genome shotgun (WGS) entry which is preliminary data.</text>
</comment>
<sequence>MSKVTKLKIPELKRNLKEYDQKELINLVSELYKLNDNVQQYLSVKFLGEETTNDLFKNSQKEIEDEFFPDRGFGKMRLAKARSSISNFNVSLCRGRDGIHKHIWRY</sequence>
<name>A0ABW3LLG9_9BACI</name>
<dbReference type="Proteomes" id="UP001597040">
    <property type="component" value="Unassembled WGS sequence"/>
</dbReference>
<evidence type="ECO:0000313" key="1">
    <source>
        <dbReference type="EMBL" id="MFD1037795.1"/>
    </source>
</evidence>
<protein>
    <submittedName>
        <fullName evidence="1">Uncharacterized protein</fullName>
    </submittedName>
</protein>
<organism evidence="1 2">
    <name type="scientific">Virgibacillus byunsanensis</name>
    <dbReference type="NCBI Taxonomy" id="570945"/>
    <lineage>
        <taxon>Bacteria</taxon>
        <taxon>Bacillati</taxon>
        <taxon>Bacillota</taxon>
        <taxon>Bacilli</taxon>
        <taxon>Bacillales</taxon>
        <taxon>Bacillaceae</taxon>
        <taxon>Virgibacillus</taxon>
    </lineage>
</organism>
<dbReference type="RefSeq" id="WP_390360185.1">
    <property type="nucleotide sequence ID" value="NZ_JBHTKJ010000011.1"/>
</dbReference>
<dbReference type="EMBL" id="JBHTKJ010000011">
    <property type="protein sequence ID" value="MFD1037795.1"/>
    <property type="molecule type" value="Genomic_DNA"/>
</dbReference>
<proteinExistence type="predicted"/>
<accession>A0ABW3LLG9</accession>
<keyword evidence="2" id="KW-1185">Reference proteome</keyword>
<evidence type="ECO:0000313" key="2">
    <source>
        <dbReference type="Proteomes" id="UP001597040"/>
    </source>
</evidence>